<dbReference type="EMBL" id="JAPDRQ010000007">
    <property type="protein sequence ID" value="KAJ9663690.1"/>
    <property type="molecule type" value="Genomic_DNA"/>
</dbReference>
<evidence type="ECO:0000313" key="1">
    <source>
        <dbReference type="EMBL" id="KAJ9663690.1"/>
    </source>
</evidence>
<protein>
    <submittedName>
        <fullName evidence="1">Uncharacterized protein</fullName>
    </submittedName>
</protein>
<dbReference type="Proteomes" id="UP001172386">
    <property type="component" value="Unassembled WGS sequence"/>
</dbReference>
<sequence length="298" mass="32236">MAASSWKRLVRFVPKNDSSKVLVGQPIDDEIDVGLALREGKEVTVDVFDGTSVLSPGQSTGKNVVIERVLSPLTQVEAGTIRCIGLNYKQHAQEAKMQIPAVPTLFMKPQTALADPWPAPTVLPKQTMEHDDGDYESELAVIIGKSCKNVSEAEALDYVLGYSAANDVSSRTAQFAQTQWSYSKGFDGSCPLGPTVVSPQLIPDPSKLRVRGLGLRQNQEPQVLQDCGTDDLIFSIAKVISFLSQSTTLPPGTVIITGTPAGVGFAKQPRYTLKPGEEFRVEILPYIGTLISTFEAEK</sequence>
<name>A0ACC3AJP3_9EURO</name>
<organism evidence="1 2">
    <name type="scientific">Neophaeococcomyces mojaviensis</name>
    <dbReference type="NCBI Taxonomy" id="3383035"/>
    <lineage>
        <taxon>Eukaryota</taxon>
        <taxon>Fungi</taxon>
        <taxon>Dikarya</taxon>
        <taxon>Ascomycota</taxon>
        <taxon>Pezizomycotina</taxon>
        <taxon>Eurotiomycetes</taxon>
        <taxon>Chaetothyriomycetidae</taxon>
        <taxon>Chaetothyriales</taxon>
        <taxon>Chaetothyriales incertae sedis</taxon>
        <taxon>Neophaeococcomyces</taxon>
    </lineage>
</organism>
<keyword evidence="2" id="KW-1185">Reference proteome</keyword>
<comment type="caution">
    <text evidence="1">The sequence shown here is derived from an EMBL/GenBank/DDBJ whole genome shotgun (WGS) entry which is preliminary data.</text>
</comment>
<proteinExistence type="predicted"/>
<reference evidence="1" key="1">
    <citation type="submission" date="2022-10" db="EMBL/GenBank/DDBJ databases">
        <title>Culturing micro-colonial fungi from biological soil crusts in the Mojave desert and describing Neophaeococcomyces mojavensis, and introducing the new genera and species Taxawa tesnikishii.</title>
        <authorList>
            <person name="Kurbessoian T."/>
            <person name="Stajich J.E."/>
        </authorList>
    </citation>
    <scope>NUCLEOTIDE SEQUENCE</scope>
    <source>
        <strain evidence="1">JES_112</strain>
    </source>
</reference>
<evidence type="ECO:0000313" key="2">
    <source>
        <dbReference type="Proteomes" id="UP001172386"/>
    </source>
</evidence>
<gene>
    <name evidence="1" type="ORF">H2198_000702</name>
</gene>
<accession>A0ACC3AJP3</accession>